<dbReference type="InterPro" id="IPR005490">
    <property type="entry name" value="LD_TPept_cat_dom"/>
</dbReference>
<dbReference type="Proteomes" id="UP000595703">
    <property type="component" value="Chromosome"/>
</dbReference>
<reference evidence="3 4" key="3">
    <citation type="journal article" date="2011" name="Nat. Chem. Biol.">
        <title>Reveromycin A biosynthesis uses RevG and RevJ for stereospecific spiroacetal formation.</title>
        <authorList>
            <person name="Takahashi S."/>
            <person name="Toyoda A."/>
            <person name="Sekiyama Y."/>
            <person name="Takagi H."/>
            <person name="Nogawa T."/>
            <person name="Uramoto M."/>
            <person name="Suzuki R."/>
            <person name="Koshino H."/>
            <person name="Kumano T."/>
            <person name="Panthee S."/>
            <person name="Dairi T."/>
            <person name="Ishikawa J."/>
            <person name="Ikeda H."/>
            <person name="Sakaki Y."/>
            <person name="Osada H."/>
        </authorList>
    </citation>
    <scope>NUCLEOTIDE SEQUENCE [LARGE SCALE GENOMIC DNA]</scope>
    <source>
        <strain evidence="3 4">SN-593</strain>
    </source>
</reference>
<keyword evidence="2" id="KW-0732">Signal</keyword>
<reference evidence="3 4" key="4">
    <citation type="journal article" date="2020" name="Sci. Rep.">
        <title>beta-carboline chemical signals induce reveromycin production through a LuxR family regulator in Streptomyces sp. SN-593.</title>
        <authorList>
            <person name="Panthee S."/>
            <person name="Kito N."/>
            <person name="Hayashi T."/>
            <person name="Shimizu T."/>
            <person name="Ishikawa J."/>
            <person name="Hamamoto H."/>
            <person name="Osada H."/>
            <person name="Takahashi S."/>
        </authorList>
    </citation>
    <scope>NUCLEOTIDE SEQUENCE [LARGE SCALE GENOMIC DNA]</scope>
    <source>
        <strain evidence="3 4">SN-593</strain>
    </source>
</reference>
<dbReference type="KEGG" id="arev:RVR_5964"/>
<evidence type="ECO:0000256" key="2">
    <source>
        <dbReference type="SAM" id="SignalP"/>
    </source>
</evidence>
<keyword evidence="4" id="KW-1185">Reference proteome</keyword>
<feature type="signal peptide" evidence="2">
    <location>
        <begin position="1"/>
        <end position="29"/>
    </location>
</feature>
<accession>A0A7U3US55</accession>
<gene>
    <name evidence="3" type="ORF">RVR_5964</name>
</gene>
<protein>
    <recommendedName>
        <fullName evidence="5">Secreted protein</fullName>
    </recommendedName>
</protein>
<dbReference type="EMBL" id="AP018365">
    <property type="protein sequence ID" value="BBA99375.1"/>
    <property type="molecule type" value="Genomic_DNA"/>
</dbReference>
<feature type="chain" id="PRO_5039028471" description="Secreted protein" evidence="2">
    <location>
        <begin position="30"/>
        <end position="182"/>
    </location>
</feature>
<sequence length="182" mass="18872">MSRGIPSWAAVSGLTAGAMAVVSVLAVQASGSAPGGKPTAAPPTPHPSVSKQAPQTPPPVPPNSDTGKRIVYSVSQHRVWVVPRSGPTSTFLVQPGTVPAQIGTHYVTGRNATGTGSDGVKVEHVVFFEYTAETWVAFSAPIDDKVTAPSSSLRTGAIRVHRADETKIWNNTVIGSTVVVLK</sequence>
<dbReference type="GO" id="GO:0016740">
    <property type="term" value="F:transferase activity"/>
    <property type="evidence" value="ECO:0007669"/>
    <property type="project" value="InterPro"/>
</dbReference>
<dbReference type="AlphaFoldDB" id="A0A7U3US55"/>
<feature type="compositionally biased region" description="Low complexity" evidence="1">
    <location>
        <begin position="30"/>
        <end position="39"/>
    </location>
</feature>
<reference evidence="3 4" key="1">
    <citation type="journal article" date="2010" name="J. Bacteriol.">
        <title>Biochemical characterization of a novel indole prenyltransferase from Streptomyces sp. SN-593.</title>
        <authorList>
            <person name="Takahashi S."/>
            <person name="Takagi H."/>
            <person name="Toyoda A."/>
            <person name="Uramoto M."/>
            <person name="Nogawa T."/>
            <person name="Ueki M."/>
            <person name="Sakaki Y."/>
            <person name="Osada H."/>
        </authorList>
    </citation>
    <scope>NUCLEOTIDE SEQUENCE [LARGE SCALE GENOMIC DNA]</scope>
    <source>
        <strain evidence="3 4">SN-593</strain>
    </source>
</reference>
<name>A0A7U3US55_9ACTN</name>
<feature type="region of interest" description="Disordered" evidence="1">
    <location>
        <begin position="30"/>
        <end position="68"/>
    </location>
</feature>
<evidence type="ECO:0000313" key="3">
    <source>
        <dbReference type="EMBL" id="BBA99375.1"/>
    </source>
</evidence>
<reference evidence="3 4" key="2">
    <citation type="journal article" date="2011" name="J. Antibiot.">
        <title>Furaquinocins I and J: novel polyketide isoprenoid hybrid compounds from Streptomyces reveromyceticus SN-593.</title>
        <authorList>
            <person name="Panthee S."/>
            <person name="Takahashi S."/>
            <person name="Takagi H."/>
            <person name="Nogawa T."/>
            <person name="Oowada E."/>
            <person name="Uramoto M."/>
            <person name="Osada H."/>
        </authorList>
    </citation>
    <scope>NUCLEOTIDE SEQUENCE [LARGE SCALE GENOMIC DNA]</scope>
    <source>
        <strain evidence="3 4">SN-593</strain>
    </source>
</reference>
<dbReference type="CDD" id="cd16913">
    <property type="entry name" value="YkuD_like"/>
    <property type="match status" value="1"/>
</dbReference>
<evidence type="ECO:0008006" key="5">
    <source>
        <dbReference type="Google" id="ProtNLM"/>
    </source>
</evidence>
<organism evidence="3 4">
    <name type="scientific">Actinacidiphila reveromycinica</name>
    <dbReference type="NCBI Taxonomy" id="659352"/>
    <lineage>
        <taxon>Bacteria</taxon>
        <taxon>Bacillati</taxon>
        <taxon>Actinomycetota</taxon>
        <taxon>Actinomycetes</taxon>
        <taxon>Kitasatosporales</taxon>
        <taxon>Streptomycetaceae</taxon>
        <taxon>Actinacidiphila</taxon>
    </lineage>
</organism>
<evidence type="ECO:0000313" key="4">
    <source>
        <dbReference type="Proteomes" id="UP000595703"/>
    </source>
</evidence>
<proteinExistence type="predicted"/>
<evidence type="ECO:0000256" key="1">
    <source>
        <dbReference type="SAM" id="MobiDB-lite"/>
    </source>
</evidence>
<dbReference type="RefSeq" id="WP_202235376.1">
    <property type="nucleotide sequence ID" value="NZ_AP018365.1"/>
</dbReference>